<evidence type="ECO:0000256" key="1">
    <source>
        <dbReference type="ARBA" id="ARBA00022723"/>
    </source>
</evidence>
<dbReference type="InterPro" id="IPR000306">
    <property type="entry name" value="Znf_FYVE"/>
</dbReference>
<dbReference type="Proteomes" id="UP001152320">
    <property type="component" value="Chromosome 13"/>
</dbReference>
<sequence length="1137" mass="128398">MAESPSRISPLKRVKTFAGRQSKDGAKEGSGNFVRRLSLKVPRKRTAATRGEQQRRRHSDGDEEQRDSISEDKDSPKGRGGLSVRGTQRSVAITEDKEGEAVISKTKVKSERENLQNKKDECNLSKNKTKHDTVKATGDACQSSSSANALGKSLEEKDSKIVVTSNMKFQEVDHFSSSCEISPSTVKEEDQRILSSSVPVTTNEGNKMSDTVVKTPKAKESTPIKEDSKMTKRGGMTTTMTSSSQRRSKTDKTETSLNAAKKSIPPSPQSNSSVKTEFEQSATKMAATSRITGQTSETDISVSQVASIYDSGSSPLSLNETNEGDANLPKTKVITGAASNLKRRLSRRSFRKSNKTENSPKNTSESTVEKVNLTESQSEHSKEPLHVQQNPPHSNRQEARFDGSMTEVDMGLSRDKSISESAATGRKTTPLTPTSKEQWRKVSSFVRSGSKRLSSSIKSKVSMKDRAHSDGKHGNSSANDSLTEESNPTSPDDAVKAVGPDDILGTTGPENVVKDENMNETPKPKKPAKLNIAPTDKSQERATHYKLQQDTKKLNKEWVDAQEKLNSFVDNAVHSLSDGVDFKKAGEQDGQQDDIMTSHWADEKQLKTCPGCERSFSVRSKKNFKKKNKPDHCRKCGRVFCKRCLQNTRKLNTFAQYDPFGKEYPVCSECYRPQTAIPTLGFTSSHTGDFKKYRESFTKHGWDEEMDIKEFRFIPTFATCIRQSKRLVGGYRRYLQDKDVSTVLDLSNVSTKVPEWQKAPTWVDPKSQEGCQLCNSGRLDTVHNCRLCGRRVCSQDSNKNFMLYLPDKDTPEHSGDINPLWKMIQIVGCPEREPAVKLYLRICCNCQEKLEILQEKLYQQMMVTIAADYEKCEKTVLDIHRKTQEMKKTIQTLLPQFREKVNNLTTDPRNIPSSTIKDISKQQDDLMEQFPRYIMAVEKLREMSPQTEQQMKLVRNLLVEKQTFYKENVTTFRLSVRQLVEILPNEVMQEIKDMVNRDAINNTYNDLIQLAFEADDISKKYQLSLDIADALKKAKQVCEGELKPMVLKNNPGNATEIWNNHKKSQEKYAESRAKSEGRFLQPNESNLEDNREYLPKYIKRETLQRVTYSSLQLKAKSSNRSFKNTKMALETLLTHCR</sequence>
<dbReference type="InterPro" id="IPR017455">
    <property type="entry name" value="Znf_FYVE-rel"/>
</dbReference>
<feature type="region of interest" description="Disordered" evidence="5">
    <location>
        <begin position="1"/>
        <end position="153"/>
    </location>
</feature>
<keyword evidence="1" id="KW-0479">Metal-binding</keyword>
<feature type="compositionally biased region" description="Polar residues" evidence="5">
    <location>
        <begin position="356"/>
        <end position="366"/>
    </location>
</feature>
<reference evidence="7" key="1">
    <citation type="submission" date="2021-10" db="EMBL/GenBank/DDBJ databases">
        <title>Tropical sea cucumber genome reveals ecological adaptation and Cuvierian tubules defense mechanism.</title>
        <authorList>
            <person name="Chen T."/>
        </authorList>
    </citation>
    <scope>NUCLEOTIDE SEQUENCE</scope>
    <source>
        <strain evidence="7">Nanhai2018</strain>
        <tissue evidence="7">Muscle</tissue>
    </source>
</reference>
<feature type="domain" description="FYVE-type" evidence="6">
    <location>
        <begin position="603"/>
        <end position="675"/>
    </location>
</feature>
<feature type="compositionally biased region" description="Polar residues" evidence="5">
    <location>
        <begin position="419"/>
        <end position="436"/>
    </location>
</feature>
<organism evidence="7 8">
    <name type="scientific">Holothuria leucospilota</name>
    <name type="common">Black long sea cucumber</name>
    <name type="synonym">Mertensiothuria leucospilota</name>
    <dbReference type="NCBI Taxonomy" id="206669"/>
    <lineage>
        <taxon>Eukaryota</taxon>
        <taxon>Metazoa</taxon>
        <taxon>Echinodermata</taxon>
        <taxon>Eleutherozoa</taxon>
        <taxon>Echinozoa</taxon>
        <taxon>Holothuroidea</taxon>
        <taxon>Aspidochirotacea</taxon>
        <taxon>Aspidochirotida</taxon>
        <taxon>Holothuriidae</taxon>
        <taxon>Holothuria</taxon>
    </lineage>
</organism>
<feature type="region of interest" description="Disordered" evidence="5">
    <location>
        <begin position="416"/>
        <end position="531"/>
    </location>
</feature>
<feature type="compositionally biased region" description="Basic residues" evidence="5">
    <location>
        <begin position="37"/>
        <end position="47"/>
    </location>
</feature>
<dbReference type="SUPFAM" id="SSF57903">
    <property type="entry name" value="FYVE/PHD zinc finger"/>
    <property type="match status" value="2"/>
</dbReference>
<feature type="region of interest" description="Disordered" evidence="5">
    <location>
        <begin position="175"/>
        <end position="398"/>
    </location>
</feature>
<keyword evidence="8" id="KW-1185">Reference proteome</keyword>
<feature type="compositionally biased region" description="Basic and acidic residues" evidence="5">
    <location>
        <begin position="66"/>
        <end position="77"/>
    </location>
</feature>
<evidence type="ECO:0000256" key="2">
    <source>
        <dbReference type="ARBA" id="ARBA00022771"/>
    </source>
</evidence>
<dbReference type="SMART" id="SM00064">
    <property type="entry name" value="FYVE"/>
    <property type="match status" value="1"/>
</dbReference>
<evidence type="ECO:0000256" key="5">
    <source>
        <dbReference type="SAM" id="MobiDB-lite"/>
    </source>
</evidence>
<gene>
    <name evidence="7" type="ORF">HOLleu_27426</name>
</gene>
<evidence type="ECO:0000313" key="7">
    <source>
        <dbReference type="EMBL" id="KAJ8030885.1"/>
    </source>
</evidence>
<feature type="compositionally biased region" description="Polar residues" evidence="5">
    <location>
        <begin position="269"/>
        <end position="283"/>
    </location>
</feature>
<dbReference type="InterPro" id="IPR013083">
    <property type="entry name" value="Znf_RING/FYVE/PHD"/>
</dbReference>
<feature type="compositionally biased region" description="Polar residues" evidence="5">
    <location>
        <begin position="474"/>
        <end position="490"/>
    </location>
</feature>
<proteinExistence type="predicted"/>
<comment type="caution">
    <text evidence="7">The sequence shown here is derived from an EMBL/GenBank/DDBJ whole genome shotgun (WGS) entry which is preliminary data.</text>
</comment>
<keyword evidence="3" id="KW-0862">Zinc</keyword>
<evidence type="ECO:0000313" key="8">
    <source>
        <dbReference type="Proteomes" id="UP001152320"/>
    </source>
</evidence>
<dbReference type="Pfam" id="PF01363">
    <property type="entry name" value="FYVE"/>
    <property type="match status" value="1"/>
</dbReference>
<feature type="compositionally biased region" description="Polar residues" evidence="5">
    <location>
        <begin position="193"/>
        <end position="209"/>
    </location>
</feature>
<feature type="compositionally biased region" description="Basic and acidic residues" evidence="5">
    <location>
        <begin position="217"/>
        <end position="230"/>
    </location>
</feature>
<dbReference type="EMBL" id="JAIZAY010000013">
    <property type="protein sequence ID" value="KAJ8030885.1"/>
    <property type="molecule type" value="Genomic_DNA"/>
</dbReference>
<accession>A0A9Q1H380</accession>
<feature type="compositionally biased region" description="Polar residues" evidence="5">
    <location>
        <begin position="289"/>
        <end position="321"/>
    </location>
</feature>
<dbReference type="AlphaFoldDB" id="A0A9Q1H380"/>
<dbReference type="OrthoDB" id="10018316at2759"/>
<feature type="compositionally biased region" description="Low complexity" evidence="5">
    <location>
        <begin position="233"/>
        <end position="245"/>
    </location>
</feature>
<feature type="compositionally biased region" description="Basic and acidic residues" evidence="5">
    <location>
        <begin position="108"/>
        <end position="123"/>
    </location>
</feature>
<feature type="compositionally biased region" description="Basic and acidic residues" evidence="5">
    <location>
        <begin position="462"/>
        <end position="473"/>
    </location>
</feature>
<name>A0A9Q1H380_HOLLE</name>
<dbReference type="Gene3D" id="3.30.40.10">
    <property type="entry name" value="Zinc/RING finger domain, C3HC4 (zinc finger)"/>
    <property type="match status" value="2"/>
</dbReference>
<evidence type="ECO:0000256" key="3">
    <source>
        <dbReference type="ARBA" id="ARBA00022833"/>
    </source>
</evidence>
<evidence type="ECO:0000259" key="6">
    <source>
        <dbReference type="PROSITE" id="PS50178"/>
    </source>
</evidence>
<dbReference type="InterPro" id="IPR011011">
    <property type="entry name" value="Znf_FYVE_PHD"/>
</dbReference>
<feature type="compositionally biased region" description="Basic residues" evidence="5">
    <location>
        <begin position="341"/>
        <end position="353"/>
    </location>
</feature>
<dbReference type="PROSITE" id="PS50178">
    <property type="entry name" value="ZF_FYVE"/>
    <property type="match status" value="1"/>
</dbReference>
<dbReference type="GO" id="GO:0008270">
    <property type="term" value="F:zinc ion binding"/>
    <property type="evidence" value="ECO:0007669"/>
    <property type="project" value="UniProtKB-KW"/>
</dbReference>
<feature type="compositionally biased region" description="Polar residues" evidence="5">
    <location>
        <begin position="175"/>
        <end position="185"/>
    </location>
</feature>
<keyword evidence="2 4" id="KW-0863">Zinc-finger</keyword>
<evidence type="ECO:0000256" key="4">
    <source>
        <dbReference type="PROSITE-ProRule" id="PRU00091"/>
    </source>
</evidence>
<feature type="compositionally biased region" description="Low complexity" evidence="5">
    <location>
        <begin position="443"/>
        <end position="460"/>
    </location>
</feature>
<protein>
    <submittedName>
        <fullName evidence="7">Vacuolar segregation protein PEP7</fullName>
    </submittedName>
</protein>